<dbReference type="AlphaFoldDB" id="A0A898P8H1"/>
<reference evidence="2" key="1">
    <citation type="journal article" date="2021" name="PeerJ">
        <title>Mitogenomics of five Olidiana leafhoppers (Hemiptera: Cicadellidae: Coelidiinae) and their phylogenetic implications.</title>
        <authorList>
            <person name="Wang X."/>
        </authorList>
    </citation>
    <scope>NUCLEOTIDE SEQUENCE</scope>
</reference>
<sequence>MPQMSPSWWIMMLMTTTILIMLIMTIKFHNKENKMNKLIKKNSTTYWKW</sequence>
<evidence type="ECO:0000256" key="1">
    <source>
        <dbReference type="SAM" id="Phobius"/>
    </source>
</evidence>
<keyword evidence="1" id="KW-1133">Transmembrane helix</keyword>
<protein>
    <submittedName>
        <fullName evidence="2">ATP synthase F0 subunit 8</fullName>
    </submittedName>
</protein>
<geneLocation type="mitochondrion" evidence="2"/>
<dbReference type="RefSeq" id="YP_010175166.1">
    <property type="nucleotide sequence ID" value="NC_057964.1"/>
</dbReference>
<dbReference type="EMBL" id="MN780583">
    <property type="protein sequence ID" value="QSJ61371.1"/>
    <property type="molecule type" value="Genomic_DNA"/>
</dbReference>
<evidence type="ECO:0000313" key="2">
    <source>
        <dbReference type="EMBL" id="QSJ61371.1"/>
    </source>
</evidence>
<dbReference type="CTD" id="4509"/>
<keyword evidence="1" id="KW-0812">Transmembrane</keyword>
<feature type="transmembrane region" description="Helical" evidence="1">
    <location>
        <begin position="6"/>
        <end position="26"/>
    </location>
</feature>
<accession>A0A898P8H1</accession>
<organism evidence="2">
    <name type="scientific">Olidiana obliquea</name>
    <dbReference type="NCBI Taxonomy" id="2816128"/>
    <lineage>
        <taxon>Eukaryota</taxon>
        <taxon>Metazoa</taxon>
        <taxon>Ecdysozoa</taxon>
        <taxon>Arthropoda</taxon>
        <taxon>Hexapoda</taxon>
        <taxon>Insecta</taxon>
        <taxon>Pterygota</taxon>
        <taxon>Neoptera</taxon>
        <taxon>Paraneoptera</taxon>
        <taxon>Hemiptera</taxon>
        <taxon>Auchenorrhyncha</taxon>
        <taxon>Membracoidea</taxon>
        <taxon>Cicadellidae</taxon>
        <taxon>Coelidiinae</taxon>
        <taxon>Olidiana</taxon>
    </lineage>
</organism>
<keyword evidence="1" id="KW-0472">Membrane</keyword>
<proteinExistence type="predicted"/>
<dbReference type="GeneID" id="67786716"/>
<gene>
    <name evidence="2" type="primary">ATP8</name>
</gene>
<name>A0A898P8H1_9HEMI</name>
<keyword evidence="2" id="KW-0496">Mitochondrion</keyword>